<evidence type="ECO:0000313" key="3">
    <source>
        <dbReference type="Proteomes" id="UP000886998"/>
    </source>
</evidence>
<reference evidence="2" key="1">
    <citation type="submission" date="2020-08" db="EMBL/GenBank/DDBJ databases">
        <title>Multicomponent nature underlies the extraordinary mechanical properties of spider dragline silk.</title>
        <authorList>
            <person name="Kono N."/>
            <person name="Nakamura H."/>
            <person name="Mori M."/>
            <person name="Yoshida Y."/>
            <person name="Ohtoshi R."/>
            <person name="Malay A.D."/>
            <person name="Moran D.A.P."/>
            <person name="Tomita M."/>
            <person name="Numata K."/>
            <person name="Arakawa K."/>
        </authorList>
    </citation>
    <scope>NUCLEOTIDE SEQUENCE</scope>
</reference>
<evidence type="ECO:0000256" key="1">
    <source>
        <dbReference type="SAM" id="MobiDB-lite"/>
    </source>
</evidence>
<dbReference type="EMBL" id="BMAV01007479">
    <property type="protein sequence ID" value="GFY50446.1"/>
    <property type="molecule type" value="Genomic_DNA"/>
</dbReference>
<dbReference type="Proteomes" id="UP000886998">
    <property type="component" value="Unassembled WGS sequence"/>
</dbReference>
<gene>
    <name evidence="2" type="ORF">TNIN_374321</name>
</gene>
<accession>A0A8X7BZ16</accession>
<keyword evidence="3" id="KW-1185">Reference proteome</keyword>
<proteinExistence type="predicted"/>
<protein>
    <submittedName>
        <fullName evidence="2">Uncharacterized protein</fullName>
    </submittedName>
</protein>
<dbReference type="AlphaFoldDB" id="A0A8X7BZ16"/>
<evidence type="ECO:0000313" key="2">
    <source>
        <dbReference type="EMBL" id="GFY50446.1"/>
    </source>
</evidence>
<organism evidence="2 3">
    <name type="scientific">Trichonephila inaurata madagascariensis</name>
    <dbReference type="NCBI Taxonomy" id="2747483"/>
    <lineage>
        <taxon>Eukaryota</taxon>
        <taxon>Metazoa</taxon>
        <taxon>Ecdysozoa</taxon>
        <taxon>Arthropoda</taxon>
        <taxon>Chelicerata</taxon>
        <taxon>Arachnida</taxon>
        <taxon>Araneae</taxon>
        <taxon>Araneomorphae</taxon>
        <taxon>Entelegynae</taxon>
        <taxon>Araneoidea</taxon>
        <taxon>Nephilidae</taxon>
        <taxon>Trichonephila</taxon>
        <taxon>Trichonephila inaurata</taxon>
    </lineage>
</organism>
<feature type="region of interest" description="Disordered" evidence="1">
    <location>
        <begin position="1"/>
        <end position="29"/>
    </location>
</feature>
<comment type="caution">
    <text evidence="2">The sequence shown here is derived from an EMBL/GenBank/DDBJ whole genome shotgun (WGS) entry which is preliminary data.</text>
</comment>
<name>A0A8X7BZ16_9ARAC</name>
<sequence length="78" mass="8858">MDFPPLPSQRDDAEFNNESVDMADPPPVDPQKHCQLLTDCEDNAKMIEAKSKYIKELISIVEKPNADMETKQGLSRPR</sequence>